<keyword evidence="1" id="KW-0472">Membrane</keyword>
<keyword evidence="1" id="KW-0812">Transmembrane</keyword>
<keyword evidence="1" id="KW-1133">Transmembrane helix</keyword>
<organism evidence="2 3">
    <name type="scientific">Natronosalvus rutilus</name>
    <dbReference type="NCBI Taxonomy" id="2953753"/>
    <lineage>
        <taxon>Archaea</taxon>
        <taxon>Methanobacteriati</taxon>
        <taxon>Methanobacteriota</taxon>
        <taxon>Stenosarchaea group</taxon>
        <taxon>Halobacteria</taxon>
        <taxon>Halobacteriales</taxon>
        <taxon>Natrialbaceae</taxon>
        <taxon>Natronosalvus</taxon>
    </lineage>
</organism>
<name>A0A9E7N9B7_9EURY</name>
<dbReference type="KEGG" id="sawl:NGM29_02605"/>
<dbReference type="EMBL" id="CP100355">
    <property type="protein sequence ID" value="UTF54194.1"/>
    <property type="molecule type" value="Genomic_DNA"/>
</dbReference>
<protein>
    <submittedName>
        <fullName evidence="2">Uncharacterized protein</fullName>
    </submittedName>
</protein>
<accession>A0A9E7N9B7</accession>
<dbReference type="Proteomes" id="UP001056855">
    <property type="component" value="Chromosome"/>
</dbReference>
<evidence type="ECO:0000313" key="2">
    <source>
        <dbReference type="EMBL" id="UTF54194.1"/>
    </source>
</evidence>
<feature type="transmembrane region" description="Helical" evidence="1">
    <location>
        <begin position="7"/>
        <end position="28"/>
    </location>
</feature>
<dbReference type="GeneID" id="73288901"/>
<sequence>MVLWRDLLRWSAFVAIAGVTLLVPALLLEFGYTHGRFALLAALVLSGWVGGYGVYTGRTRPAYLGALGLVIFSIWDDVIQLAALPAAVLVVLGALASRPASEPAGDSDSD</sequence>
<evidence type="ECO:0000256" key="1">
    <source>
        <dbReference type="SAM" id="Phobius"/>
    </source>
</evidence>
<reference evidence="2" key="1">
    <citation type="submission" date="2022-06" db="EMBL/GenBank/DDBJ databases">
        <title>Diverse halophilic archaea isolated from saline environments.</title>
        <authorList>
            <person name="Cui H.-L."/>
        </authorList>
    </citation>
    <scope>NUCLEOTIDE SEQUENCE</scope>
    <source>
        <strain evidence="2">WLHS1</strain>
    </source>
</reference>
<feature type="transmembrane region" description="Helical" evidence="1">
    <location>
        <begin position="34"/>
        <end position="55"/>
    </location>
</feature>
<gene>
    <name evidence="2" type="ORF">NGM29_02605</name>
</gene>
<proteinExistence type="predicted"/>
<evidence type="ECO:0000313" key="3">
    <source>
        <dbReference type="Proteomes" id="UP001056855"/>
    </source>
</evidence>
<dbReference type="AlphaFoldDB" id="A0A9E7N9B7"/>
<keyword evidence="3" id="KW-1185">Reference proteome</keyword>
<feature type="transmembrane region" description="Helical" evidence="1">
    <location>
        <begin position="62"/>
        <end position="95"/>
    </location>
</feature>
<dbReference type="RefSeq" id="WP_254158726.1">
    <property type="nucleotide sequence ID" value="NZ_CP100355.1"/>
</dbReference>